<evidence type="ECO:0000313" key="2">
    <source>
        <dbReference type="EMBL" id="TWT81002.1"/>
    </source>
</evidence>
<sequence>MASESNNHALDAAIADRDVSKIRTLILGLQFVLINIDDDEEDDESMGALTAEVEEEEVLVAFTSEEHAGQFVEEMGDLFTELDEVQGFIVDGETLLDYLPEEFGLLLNPETDEKQIIDGGLVSEIIKLGE</sequence>
<keyword evidence="3" id="KW-1185">Reference proteome</keyword>
<dbReference type="EMBL" id="SJPJ01000001">
    <property type="protein sequence ID" value="TWT81002.1"/>
    <property type="molecule type" value="Genomic_DNA"/>
</dbReference>
<proteinExistence type="predicted"/>
<reference evidence="2 3" key="1">
    <citation type="submission" date="2019-02" db="EMBL/GenBank/DDBJ databases">
        <title>Deep-cultivation of Planctomycetes and their phenomic and genomic characterization uncovers novel biology.</title>
        <authorList>
            <person name="Wiegand S."/>
            <person name="Jogler M."/>
            <person name="Boedeker C."/>
            <person name="Pinto D."/>
            <person name="Vollmers J."/>
            <person name="Rivas-Marin E."/>
            <person name="Kohn T."/>
            <person name="Peeters S.H."/>
            <person name="Heuer A."/>
            <person name="Rast P."/>
            <person name="Oberbeckmann S."/>
            <person name="Bunk B."/>
            <person name="Jeske O."/>
            <person name="Meyerdierks A."/>
            <person name="Storesund J.E."/>
            <person name="Kallscheuer N."/>
            <person name="Luecker S."/>
            <person name="Lage O.M."/>
            <person name="Pohl T."/>
            <person name="Merkel B.J."/>
            <person name="Hornburger P."/>
            <person name="Mueller R.-W."/>
            <person name="Bruemmer F."/>
            <person name="Labrenz M."/>
            <person name="Spormann A.M."/>
            <person name="Op Den Camp H."/>
            <person name="Overmann J."/>
            <person name="Amann R."/>
            <person name="Jetten M.S.M."/>
            <person name="Mascher T."/>
            <person name="Medema M.H."/>
            <person name="Devos D.P."/>
            <person name="Kaster A.-K."/>
            <person name="Ovreas L."/>
            <person name="Rohde M."/>
            <person name="Galperin M.Y."/>
            <person name="Jogler C."/>
        </authorList>
    </citation>
    <scope>NUCLEOTIDE SEQUENCE [LARGE SCALE GENOMIC DNA]</scope>
    <source>
        <strain evidence="2 3">CA13</strain>
    </source>
</reference>
<gene>
    <name evidence="2" type="ORF">CA13_24490</name>
</gene>
<organism evidence="2 3">
    <name type="scientific">Novipirellula herctigrandis</name>
    <dbReference type="NCBI Taxonomy" id="2527986"/>
    <lineage>
        <taxon>Bacteria</taxon>
        <taxon>Pseudomonadati</taxon>
        <taxon>Planctomycetota</taxon>
        <taxon>Planctomycetia</taxon>
        <taxon>Pirellulales</taxon>
        <taxon>Pirellulaceae</taxon>
        <taxon>Novipirellula</taxon>
    </lineage>
</organism>
<name>A0A5C5Z0U3_9BACT</name>
<dbReference type="Proteomes" id="UP000315010">
    <property type="component" value="Unassembled WGS sequence"/>
</dbReference>
<evidence type="ECO:0000259" key="1">
    <source>
        <dbReference type="Pfam" id="PF07179"/>
    </source>
</evidence>
<dbReference type="OrthoDB" id="282429at2"/>
<dbReference type="Pfam" id="PF07179">
    <property type="entry name" value="SseB"/>
    <property type="match status" value="1"/>
</dbReference>
<dbReference type="InterPro" id="IPR009839">
    <property type="entry name" value="SseB_N"/>
</dbReference>
<protein>
    <recommendedName>
        <fullName evidence="1">SseB protein N-terminal domain-containing protein</fullName>
    </recommendedName>
</protein>
<dbReference type="RefSeq" id="WP_146396451.1">
    <property type="nucleotide sequence ID" value="NZ_SJPJ01000001.1"/>
</dbReference>
<comment type="caution">
    <text evidence="2">The sequence shown here is derived from an EMBL/GenBank/DDBJ whole genome shotgun (WGS) entry which is preliminary data.</text>
</comment>
<evidence type="ECO:0000313" key="3">
    <source>
        <dbReference type="Proteomes" id="UP000315010"/>
    </source>
</evidence>
<feature type="domain" description="SseB protein N-terminal" evidence="1">
    <location>
        <begin position="10"/>
        <end position="113"/>
    </location>
</feature>
<accession>A0A5C5Z0U3</accession>
<dbReference type="AlphaFoldDB" id="A0A5C5Z0U3"/>